<evidence type="ECO:0000313" key="1">
    <source>
        <dbReference type="EMBL" id="GAH71382.1"/>
    </source>
</evidence>
<name>X1HPG1_9ZZZZ</name>
<reference evidence="1" key="1">
    <citation type="journal article" date="2014" name="Front. Microbiol.">
        <title>High frequency of phylogenetically diverse reductive dehalogenase-homologous genes in deep subseafloor sedimentary metagenomes.</title>
        <authorList>
            <person name="Kawai M."/>
            <person name="Futagami T."/>
            <person name="Toyoda A."/>
            <person name="Takaki Y."/>
            <person name="Nishi S."/>
            <person name="Hori S."/>
            <person name="Arai W."/>
            <person name="Tsubouchi T."/>
            <person name="Morono Y."/>
            <person name="Uchiyama I."/>
            <person name="Ito T."/>
            <person name="Fujiyama A."/>
            <person name="Inagaki F."/>
            <person name="Takami H."/>
        </authorList>
    </citation>
    <scope>NUCLEOTIDE SEQUENCE</scope>
    <source>
        <strain evidence="1">Expedition CK06-06</strain>
    </source>
</reference>
<dbReference type="EMBL" id="BARU01028501">
    <property type="protein sequence ID" value="GAH71382.1"/>
    <property type="molecule type" value="Genomic_DNA"/>
</dbReference>
<accession>X1HPG1</accession>
<gene>
    <name evidence="1" type="ORF">S03H2_45485</name>
</gene>
<comment type="caution">
    <text evidence="1">The sequence shown here is derived from an EMBL/GenBank/DDBJ whole genome shotgun (WGS) entry which is preliminary data.</text>
</comment>
<protein>
    <submittedName>
        <fullName evidence="1">Uncharacterized protein</fullName>
    </submittedName>
</protein>
<organism evidence="1">
    <name type="scientific">marine sediment metagenome</name>
    <dbReference type="NCBI Taxonomy" id="412755"/>
    <lineage>
        <taxon>unclassified sequences</taxon>
        <taxon>metagenomes</taxon>
        <taxon>ecological metagenomes</taxon>
    </lineage>
</organism>
<proteinExistence type="predicted"/>
<dbReference type="AlphaFoldDB" id="X1HPG1"/>
<sequence>MHGAAASEGWTTEFKDIISLFVSRPDVSYAQNALVTAAEDYLEK</sequence>